<dbReference type="Proteomes" id="UP000564885">
    <property type="component" value="Unassembled WGS sequence"/>
</dbReference>
<keyword evidence="3" id="KW-1185">Reference proteome</keyword>
<dbReference type="PANTHER" id="PTHR34203">
    <property type="entry name" value="METHYLTRANSFERASE, FKBM FAMILY PROTEIN"/>
    <property type="match status" value="1"/>
</dbReference>
<dbReference type="EMBL" id="JABEPP010000001">
    <property type="protein sequence ID" value="NNM70874.1"/>
    <property type="molecule type" value="Genomic_DNA"/>
</dbReference>
<dbReference type="AlphaFoldDB" id="A0A849HZZ8"/>
<dbReference type="GO" id="GO:0008168">
    <property type="term" value="F:methyltransferase activity"/>
    <property type="evidence" value="ECO:0007669"/>
    <property type="project" value="UniProtKB-KW"/>
</dbReference>
<dbReference type="InterPro" id="IPR029063">
    <property type="entry name" value="SAM-dependent_MTases_sf"/>
</dbReference>
<dbReference type="RefSeq" id="WP_171216403.1">
    <property type="nucleotide sequence ID" value="NZ_JABEPP010000001.1"/>
</dbReference>
<dbReference type="PANTHER" id="PTHR34203:SF15">
    <property type="entry name" value="SLL1173 PROTEIN"/>
    <property type="match status" value="1"/>
</dbReference>
<evidence type="ECO:0000313" key="2">
    <source>
        <dbReference type="EMBL" id="NNM70874.1"/>
    </source>
</evidence>
<evidence type="ECO:0000313" key="3">
    <source>
        <dbReference type="Proteomes" id="UP000564885"/>
    </source>
</evidence>
<evidence type="ECO:0000259" key="1">
    <source>
        <dbReference type="Pfam" id="PF05050"/>
    </source>
</evidence>
<dbReference type="InterPro" id="IPR006342">
    <property type="entry name" value="FkbM_mtfrase"/>
</dbReference>
<keyword evidence="2" id="KW-0489">Methyltransferase</keyword>
<sequence length="299" mass="32915">MADSPIVFAGIEICHVVTRYGRMAVPARDAVVGHSLRTYGEWAEHEIQSICNHLIDGGTIIDVGANIGTHSLAYSARLPKSTLYSFEPQMIPFELFAYNVVANAYSNILPHHLGCGAAFETVSLSPDYNAANWNLGSVGLREAVHLGGNLPNTIIISLDEVVPHSGVQLLKVDAEGMEAEVFAGALRIIAVSSPLIYFEISQMETLRSIIDLVAPFDYVWFWHETSAFNLNNFNLVTENVWSRCEIGVIGCPASRKEEFELPQVTGTETSPPTFHDPKFGFRGDTFCSRFHPDRSAREG</sequence>
<protein>
    <submittedName>
        <fullName evidence="2">FkbM family methyltransferase</fullName>
    </submittedName>
</protein>
<keyword evidence="2" id="KW-0808">Transferase</keyword>
<name>A0A849HZZ8_9HYPH</name>
<dbReference type="GO" id="GO:0032259">
    <property type="term" value="P:methylation"/>
    <property type="evidence" value="ECO:0007669"/>
    <property type="project" value="UniProtKB-KW"/>
</dbReference>
<dbReference type="Pfam" id="PF05050">
    <property type="entry name" value="Methyltransf_21"/>
    <property type="match status" value="1"/>
</dbReference>
<reference evidence="2 3" key="1">
    <citation type="submission" date="2020-04" db="EMBL/GenBank/DDBJ databases">
        <title>Enterovirga sp. isolate from soil.</title>
        <authorList>
            <person name="Chea S."/>
            <person name="Kim D.-U."/>
        </authorList>
    </citation>
    <scope>NUCLEOTIDE SEQUENCE [LARGE SCALE GENOMIC DNA]</scope>
    <source>
        <strain evidence="2 3">DB1703</strain>
    </source>
</reference>
<accession>A0A849HZZ8</accession>
<proteinExistence type="predicted"/>
<comment type="caution">
    <text evidence="2">The sequence shown here is derived from an EMBL/GenBank/DDBJ whole genome shotgun (WGS) entry which is preliminary data.</text>
</comment>
<dbReference type="InterPro" id="IPR052514">
    <property type="entry name" value="SAM-dependent_MTase"/>
</dbReference>
<feature type="domain" description="Methyltransferase FkbM" evidence="1">
    <location>
        <begin position="62"/>
        <end position="202"/>
    </location>
</feature>
<dbReference type="NCBIfam" id="TIGR01444">
    <property type="entry name" value="fkbM_fam"/>
    <property type="match status" value="1"/>
</dbReference>
<gene>
    <name evidence="2" type="ORF">HJG44_00490</name>
</gene>
<dbReference type="SUPFAM" id="SSF53335">
    <property type="entry name" value="S-adenosyl-L-methionine-dependent methyltransferases"/>
    <property type="match status" value="1"/>
</dbReference>
<dbReference type="Gene3D" id="3.40.50.150">
    <property type="entry name" value="Vaccinia Virus protein VP39"/>
    <property type="match status" value="1"/>
</dbReference>
<organism evidence="2 3">
    <name type="scientific">Enterovirga aerilata</name>
    <dbReference type="NCBI Taxonomy" id="2730920"/>
    <lineage>
        <taxon>Bacteria</taxon>
        <taxon>Pseudomonadati</taxon>
        <taxon>Pseudomonadota</taxon>
        <taxon>Alphaproteobacteria</taxon>
        <taxon>Hyphomicrobiales</taxon>
        <taxon>Methylobacteriaceae</taxon>
        <taxon>Enterovirga</taxon>
    </lineage>
</organism>